<dbReference type="EMBL" id="AP021874">
    <property type="protein sequence ID" value="BBO72254.1"/>
    <property type="molecule type" value="Genomic_DNA"/>
</dbReference>
<evidence type="ECO:0000256" key="3">
    <source>
        <dbReference type="ARBA" id="ARBA00004742"/>
    </source>
</evidence>
<comment type="function">
    <text evidence="2">Catalyzes the phosphorylation of pyruvate to phosphoenolpyruvate.</text>
</comment>
<comment type="cofactor">
    <cofactor evidence="1">
        <name>Mg(2+)</name>
        <dbReference type="ChEBI" id="CHEBI:18420"/>
    </cofactor>
</comment>
<dbReference type="GO" id="GO:0005524">
    <property type="term" value="F:ATP binding"/>
    <property type="evidence" value="ECO:0007669"/>
    <property type="project" value="UniProtKB-KW"/>
</dbReference>
<accession>A0A5K7Z190</accession>
<proteinExistence type="inferred from homology"/>
<keyword evidence="10" id="KW-0418">Kinase</keyword>
<evidence type="ECO:0000256" key="9">
    <source>
        <dbReference type="ARBA" id="ARBA00022741"/>
    </source>
</evidence>
<dbReference type="Pfam" id="PF00391">
    <property type="entry name" value="PEP-utilizers"/>
    <property type="match status" value="1"/>
</dbReference>
<feature type="domain" description="Pyruvate phosphate dikinase AMP/ATP-binding" evidence="16">
    <location>
        <begin position="141"/>
        <end position="448"/>
    </location>
</feature>
<evidence type="ECO:0000256" key="1">
    <source>
        <dbReference type="ARBA" id="ARBA00001946"/>
    </source>
</evidence>
<evidence type="ECO:0000256" key="6">
    <source>
        <dbReference type="ARBA" id="ARBA00021623"/>
    </source>
</evidence>
<dbReference type="EC" id="2.7.9.2" evidence="5"/>
<keyword evidence="18" id="KW-1185">Reference proteome</keyword>
<dbReference type="GO" id="GO:0046872">
    <property type="term" value="F:metal ion binding"/>
    <property type="evidence" value="ECO:0007669"/>
    <property type="project" value="UniProtKB-KW"/>
</dbReference>
<evidence type="ECO:0000256" key="7">
    <source>
        <dbReference type="ARBA" id="ARBA00022679"/>
    </source>
</evidence>
<evidence type="ECO:0000256" key="11">
    <source>
        <dbReference type="ARBA" id="ARBA00022840"/>
    </source>
</evidence>
<evidence type="ECO:0000256" key="4">
    <source>
        <dbReference type="ARBA" id="ARBA00007837"/>
    </source>
</evidence>
<keyword evidence="12" id="KW-0460">Magnesium</keyword>
<keyword evidence="17" id="KW-0670">Pyruvate</keyword>
<evidence type="ECO:0000256" key="10">
    <source>
        <dbReference type="ARBA" id="ARBA00022777"/>
    </source>
</evidence>
<evidence type="ECO:0000259" key="16">
    <source>
        <dbReference type="Pfam" id="PF01326"/>
    </source>
</evidence>
<dbReference type="InterPro" id="IPR006319">
    <property type="entry name" value="PEP_synth"/>
</dbReference>
<dbReference type="InterPro" id="IPR036637">
    <property type="entry name" value="Phosphohistidine_dom_sf"/>
</dbReference>
<dbReference type="InterPro" id="IPR002192">
    <property type="entry name" value="PPDK_AMP/ATP-bd"/>
</dbReference>
<dbReference type="Pfam" id="PF01326">
    <property type="entry name" value="PPDK_N"/>
    <property type="match status" value="1"/>
</dbReference>
<keyword evidence="9" id="KW-0547">Nucleotide-binding</keyword>
<dbReference type="Proteomes" id="UP000427906">
    <property type="component" value="Chromosome"/>
</dbReference>
<dbReference type="SUPFAM" id="SSF52009">
    <property type="entry name" value="Phosphohistidine domain"/>
    <property type="match status" value="1"/>
</dbReference>
<dbReference type="GO" id="GO:0006094">
    <property type="term" value="P:gluconeogenesis"/>
    <property type="evidence" value="ECO:0007669"/>
    <property type="project" value="UniProtKB-UniPathway"/>
</dbReference>
<dbReference type="AlphaFoldDB" id="A0A5K7Z190"/>
<evidence type="ECO:0000256" key="12">
    <source>
        <dbReference type="ARBA" id="ARBA00022842"/>
    </source>
</evidence>
<evidence type="ECO:0000313" key="18">
    <source>
        <dbReference type="Proteomes" id="UP000427906"/>
    </source>
</evidence>
<dbReference type="PANTHER" id="PTHR43030:SF1">
    <property type="entry name" value="PHOSPHOENOLPYRUVATE SYNTHASE"/>
    <property type="match status" value="1"/>
</dbReference>
<keyword evidence="11" id="KW-0067">ATP-binding</keyword>
<evidence type="ECO:0000256" key="5">
    <source>
        <dbReference type="ARBA" id="ARBA00011996"/>
    </source>
</evidence>
<dbReference type="Gene3D" id="3.30.470.20">
    <property type="entry name" value="ATP-grasp fold, B domain"/>
    <property type="match status" value="1"/>
</dbReference>
<keyword evidence="8" id="KW-0479">Metal-binding</keyword>
<sequence length="875" mass="97370">MMGRIREYLKHRFSRSRPTLSEEAAEQLRVDFKDRYHHFKLLLSANKHALEKMAEIEGALRGGGAFGMTFVRSVCTEVAASVMRMIRYMKILAPDKYPELLHRFKAIQEEILTLLEASFRPHVDSALVVPLSVIDHTWREQTGGKMANLGELHRHTQLIVPDGFVITTAAYMRFMAHSGLQDEIDRLLQVTTADDTAGLLALSSRIQQVVRKAPIPPDLASAIGLAWKALAARHGTGFRIALRSSSLFEDSEAVAFAGQFKTELNISQDHLLTSYREVVASKYSLQALTYRLRRGIRDEDLAVAVGAMVMVDAVTGGVAYSVNPVDPADRSVHIDAAWGLPKTIVDGSAAFDSFTVDRSPEPRLSRQTIRHKRDLFVCNPEDGVCQIVAAGEMTDRPCLTPEQAVAVARVTLDIEAHYSRPQDIEWALTSDGRVTVLQCRPLSVSAGEEGGMEPPATVTEADVLLEGGVTASPGAGSGPVFLADRYADAPKFPSGAVLVVRQAAPHWATLIGRASAVVSEQGGFAGHLANVAREFGVPALFGCADAMVRLAADTEVTLDADRRKVYAGIIEGLQARPPKAINPMVDSPVYQLLKKLDRLIVPLNLLDPTAREFHAKNCRTLHDITRFLHEKSVQEMFNFGKDHQFPERSSKQLFFEVPMQWWVLNLDDGFKEEVDGKYVHLENIASEPMRAFWEGFTAIPWAGPPPIDHRGLASVLFQSTANTALTTGRQSRYAEKNYFMISRHYCNLSSRLGYHFATLEALVSERAPENYITFQFKGGAADIERRLRRVHFIAELLENYAFRVTTQEDHLTARIDNDDCEFMYERLKILGYFSLHTRQIDMVMKNSARVNALRKKMLADIDGELLDPASAGQRD</sequence>
<name>A0A5K7Z190_9BACT</name>
<keyword evidence="7" id="KW-0808">Transferase</keyword>
<comment type="pathway">
    <text evidence="3">Carbohydrate biosynthesis; gluconeogenesis.</text>
</comment>
<protein>
    <recommendedName>
        <fullName evidence="6">Phosphoenolpyruvate synthase</fullName>
        <ecNumber evidence="5">2.7.9.2</ecNumber>
    </recommendedName>
    <alternativeName>
        <fullName evidence="13">Pyruvate, water dikinase</fullName>
    </alternativeName>
</protein>
<feature type="domain" description="PEP-utilising enzyme mobile" evidence="15">
    <location>
        <begin position="492"/>
        <end position="562"/>
    </location>
</feature>
<dbReference type="InterPro" id="IPR013815">
    <property type="entry name" value="ATP_grasp_subdomain_1"/>
</dbReference>
<gene>
    <name evidence="17" type="ORF">DSCA_61840</name>
</gene>
<evidence type="ECO:0000259" key="15">
    <source>
        <dbReference type="Pfam" id="PF00391"/>
    </source>
</evidence>
<comment type="similarity">
    <text evidence="4">Belongs to the PEP-utilizing enzyme family.</text>
</comment>
<organism evidence="17 18">
    <name type="scientific">Desulfosarcina alkanivorans</name>
    <dbReference type="NCBI Taxonomy" id="571177"/>
    <lineage>
        <taxon>Bacteria</taxon>
        <taxon>Pseudomonadati</taxon>
        <taxon>Thermodesulfobacteriota</taxon>
        <taxon>Desulfobacteria</taxon>
        <taxon>Desulfobacterales</taxon>
        <taxon>Desulfosarcinaceae</taxon>
        <taxon>Desulfosarcina</taxon>
    </lineage>
</organism>
<dbReference type="Gene3D" id="3.50.30.10">
    <property type="entry name" value="Phosphohistidine domain"/>
    <property type="match status" value="1"/>
</dbReference>
<dbReference type="OrthoDB" id="9760711at2"/>
<evidence type="ECO:0000256" key="8">
    <source>
        <dbReference type="ARBA" id="ARBA00022723"/>
    </source>
</evidence>
<dbReference type="GO" id="GO:0008986">
    <property type="term" value="F:pyruvate, water dikinase activity"/>
    <property type="evidence" value="ECO:0007669"/>
    <property type="project" value="UniProtKB-EC"/>
</dbReference>
<comment type="catalytic activity">
    <reaction evidence="14">
        <text>pyruvate + ATP + H2O = phosphoenolpyruvate + AMP + phosphate + 2 H(+)</text>
        <dbReference type="Rhea" id="RHEA:11364"/>
        <dbReference type="ChEBI" id="CHEBI:15361"/>
        <dbReference type="ChEBI" id="CHEBI:15377"/>
        <dbReference type="ChEBI" id="CHEBI:15378"/>
        <dbReference type="ChEBI" id="CHEBI:30616"/>
        <dbReference type="ChEBI" id="CHEBI:43474"/>
        <dbReference type="ChEBI" id="CHEBI:58702"/>
        <dbReference type="ChEBI" id="CHEBI:456215"/>
        <dbReference type="EC" id="2.7.9.2"/>
    </reaction>
</comment>
<evidence type="ECO:0000256" key="14">
    <source>
        <dbReference type="ARBA" id="ARBA00047700"/>
    </source>
</evidence>
<dbReference type="UniPathway" id="UPA00138"/>
<dbReference type="Gene3D" id="3.30.1490.20">
    <property type="entry name" value="ATP-grasp fold, A domain"/>
    <property type="match status" value="1"/>
</dbReference>
<dbReference type="SUPFAM" id="SSF56059">
    <property type="entry name" value="Glutathione synthetase ATP-binding domain-like"/>
    <property type="match status" value="1"/>
</dbReference>
<dbReference type="KEGG" id="dalk:DSCA_61840"/>
<evidence type="ECO:0000256" key="2">
    <source>
        <dbReference type="ARBA" id="ARBA00002988"/>
    </source>
</evidence>
<evidence type="ECO:0000256" key="13">
    <source>
        <dbReference type="ARBA" id="ARBA00033470"/>
    </source>
</evidence>
<reference evidence="17 18" key="1">
    <citation type="submission" date="2019-11" db="EMBL/GenBank/DDBJ databases">
        <title>Comparative genomics of hydrocarbon-degrading Desulfosarcina strains.</title>
        <authorList>
            <person name="Watanabe M."/>
            <person name="Kojima H."/>
            <person name="Fukui M."/>
        </authorList>
    </citation>
    <scope>NUCLEOTIDE SEQUENCE [LARGE SCALE GENOMIC DNA]</scope>
    <source>
        <strain evidence="17 18">PL12</strain>
    </source>
</reference>
<dbReference type="RefSeq" id="WP_155319977.1">
    <property type="nucleotide sequence ID" value="NZ_AP021874.1"/>
</dbReference>
<dbReference type="InterPro" id="IPR008279">
    <property type="entry name" value="PEP-util_enz_mobile_dom"/>
</dbReference>
<dbReference type="PANTHER" id="PTHR43030">
    <property type="entry name" value="PHOSPHOENOLPYRUVATE SYNTHASE"/>
    <property type="match status" value="1"/>
</dbReference>
<evidence type="ECO:0000313" key="17">
    <source>
        <dbReference type="EMBL" id="BBO72254.1"/>
    </source>
</evidence>